<sequence>MMNPDETEQGQAAWNPKPHPALSNHYVDPAAENNVPDVDHVRDRPENHRPSVYLNQNQPFHVPLVEHLPDPRSPPPHQSHKYADLIARRQVGRPRRSEKVKSLGHRSR</sequence>
<proteinExistence type="predicted"/>
<dbReference type="AlphaFoldDB" id="A0AAE2CCK3"/>
<comment type="caution">
    <text evidence="2">The sequence shown here is derived from an EMBL/GenBank/DDBJ whole genome shotgun (WGS) entry which is preliminary data.</text>
</comment>
<organism evidence="2 3">
    <name type="scientific">Sesamum alatum</name>
    <dbReference type="NCBI Taxonomy" id="300844"/>
    <lineage>
        <taxon>Eukaryota</taxon>
        <taxon>Viridiplantae</taxon>
        <taxon>Streptophyta</taxon>
        <taxon>Embryophyta</taxon>
        <taxon>Tracheophyta</taxon>
        <taxon>Spermatophyta</taxon>
        <taxon>Magnoliopsida</taxon>
        <taxon>eudicotyledons</taxon>
        <taxon>Gunneridae</taxon>
        <taxon>Pentapetalae</taxon>
        <taxon>asterids</taxon>
        <taxon>lamiids</taxon>
        <taxon>Lamiales</taxon>
        <taxon>Pedaliaceae</taxon>
        <taxon>Sesamum</taxon>
    </lineage>
</organism>
<reference evidence="2" key="2">
    <citation type="journal article" date="2024" name="Plant">
        <title>Genomic evolution and insights into agronomic trait innovations of Sesamum species.</title>
        <authorList>
            <person name="Miao H."/>
            <person name="Wang L."/>
            <person name="Qu L."/>
            <person name="Liu H."/>
            <person name="Sun Y."/>
            <person name="Le M."/>
            <person name="Wang Q."/>
            <person name="Wei S."/>
            <person name="Zheng Y."/>
            <person name="Lin W."/>
            <person name="Duan Y."/>
            <person name="Cao H."/>
            <person name="Xiong S."/>
            <person name="Wang X."/>
            <person name="Wei L."/>
            <person name="Li C."/>
            <person name="Ma Q."/>
            <person name="Ju M."/>
            <person name="Zhao R."/>
            <person name="Li G."/>
            <person name="Mu C."/>
            <person name="Tian Q."/>
            <person name="Mei H."/>
            <person name="Zhang T."/>
            <person name="Gao T."/>
            <person name="Zhang H."/>
        </authorList>
    </citation>
    <scope>NUCLEOTIDE SEQUENCE</scope>
    <source>
        <strain evidence="2">3651</strain>
    </source>
</reference>
<name>A0AAE2CCK3_9LAMI</name>
<dbReference type="Proteomes" id="UP001293254">
    <property type="component" value="Unassembled WGS sequence"/>
</dbReference>
<accession>A0AAE2CCK3</accession>
<evidence type="ECO:0000256" key="1">
    <source>
        <dbReference type="SAM" id="MobiDB-lite"/>
    </source>
</evidence>
<gene>
    <name evidence="2" type="ORF">Salat_2539600</name>
</gene>
<protein>
    <submittedName>
        <fullName evidence="2">Uncharacterized protein</fullName>
    </submittedName>
</protein>
<keyword evidence="3" id="KW-1185">Reference proteome</keyword>
<dbReference type="EMBL" id="JACGWO010000010">
    <property type="protein sequence ID" value="KAK4417141.1"/>
    <property type="molecule type" value="Genomic_DNA"/>
</dbReference>
<evidence type="ECO:0000313" key="3">
    <source>
        <dbReference type="Proteomes" id="UP001293254"/>
    </source>
</evidence>
<feature type="region of interest" description="Disordered" evidence="1">
    <location>
        <begin position="1"/>
        <end position="108"/>
    </location>
</feature>
<feature type="compositionally biased region" description="Basic and acidic residues" evidence="1">
    <location>
        <begin position="37"/>
        <end position="49"/>
    </location>
</feature>
<evidence type="ECO:0000313" key="2">
    <source>
        <dbReference type="EMBL" id="KAK4417141.1"/>
    </source>
</evidence>
<reference evidence="2" key="1">
    <citation type="submission" date="2020-06" db="EMBL/GenBank/DDBJ databases">
        <authorList>
            <person name="Li T."/>
            <person name="Hu X."/>
            <person name="Zhang T."/>
            <person name="Song X."/>
            <person name="Zhang H."/>
            <person name="Dai N."/>
            <person name="Sheng W."/>
            <person name="Hou X."/>
            <person name="Wei L."/>
        </authorList>
    </citation>
    <scope>NUCLEOTIDE SEQUENCE</scope>
    <source>
        <strain evidence="2">3651</strain>
        <tissue evidence="2">Leaf</tissue>
    </source>
</reference>